<sequence>MDHWGDPWADDADITTPSPPKETAIETLPPALSAVPAGLSGFLDEAQWGSAEDDGFGGWASSDAEDATAPTTRVPGDSPHATESPVDIPRVAVDNGGLDHGHGHGHGPEASNEWGWVAQDMPEEEAAREPEQVVSEASDSATTIQPDSPGRKPPASLDSPRPEDDLSTRPSTSPSDGSHTEAPSESPRTSFEDERATASAPGPGRSTPAPDEDVTLAKAPVDHVAEAAAVGEDTGDDFGDLEDDPEEQCPDLHAMSAEQFPKPEGPSIDATEASHDATRDPSTAAPAGEFSVDQELLAQLFPPPPPSSDELDDAPEDPIHSTAARKAWYRLTRKQTMREFNSGNDDDNYIRVTWAKSQVRTEVNTIVGRWVAEDRISGRGPGARASFYWDQPAPPDAKIPNTHFRKKSIAMSSPIGTAKQDVSPLAANAPAAFNWSSSPLASNEPWERDSPSMRSTSSPLTVKQTAAANMQRREDRALSVDITPRAPERSSHLRTATALDLPNEATPFPPLITPTTEPDSRSTEANPWGALSFSETTATLETVTSAVEGENKEEDGIEDNPDNEDDDDWGDMIDSSAVSDAAPASAFPSLGDPPTRHNAPSTPSTTPKSVRSSPFQPPLSKHASPIVRLKGTVSPTSALFKNNFVPLHAEDGPIGPGLLRPAAQAVSRPVDSLAERIHSDIALSSRVDDVLMAGPTQEPAAAESEASDEFSAFETSVPGSSTIAPVESDDLATLEASSPKSANAASDDFSTFESAVSVPASPSPSPPAPPPATPAPAPAPPAPPAQPLPDPWATADFSIFESAPPISTSTSTPTSTAAPQPPSDPWSMFENPGPAVITTPITTTPPRLVPSTRPPPPSQQPLTTATNTHTAQKRKAEEDKSIQRIIAALPDLGYMLRW</sequence>
<evidence type="ECO:0000256" key="1">
    <source>
        <dbReference type="SAM" id="MobiDB-lite"/>
    </source>
</evidence>
<feature type="region of interest" description="Disordered" evidence="1">
    <location>
        <begin position="436"/>
        <end position="529"/>
    </location>
</feature>
<accession>A0A7C8I8Y1</accession>
<feature type="compositionally biased region" description="Acidic residues" evidence="1">
    <location>
        <begin position="233"/>
        <end position="249"/>
    </location>
</feature>
<gene>
    <name evidence="2" type="ORF">BDV95DRAFT_607410</name>
</gene>
<organism evidence="2 3">
    <name type="scientific">Massariosphaeria phaeospora</name>
    <dbReference type="NCBI Taxonomy" id="100035"/>
    <lineage>
        <taxon>Eukaryota</taxon>
        <taxon>Fungi</taxon>
        <taxon>Dikarya</taxon>
        <taxon>Ascomycota</taxon>
        <taxon>Pezizomycotina</taxon>
        <taxon>Dothideomycetes</taxon>
        <taxon>Pleosporomycetidae</taxon>
        <taxon>Pleosporales</taxon>
        <taxon>Pleosporales incertae sedis</taxon>
        <taxon>Massariosphaeria</taxon>
    </lineage>
</organism>
<name>A0A7C8I8Y1_9PLEO</name>
<dbReference type="AlphaFoldDB" id="A0A7C8I8Y1"/>
<feature type="compositionally biased region" description="Polar residues" evidence="1">
    <location>
        <begin position="735"/>
        <end position="753"/>
    </location>
</feature>
<protein>
    <submittedName>
        <fullName evidence="2">Uncharacterized protein</fullName>
    </submittedName>
</protein>
<evidence type="ECO:0000313" key="2">
    <source>
        <dbReference type="EMBL" id="KAF2871132.1"/>
    </source>
</evidence>
<feature type="compositionally biased region" description="Low complexity" evidence="1">
    <location>
        <begin position="837"/>
        <end position="851"/>
    </location>
</feature>
<feature type="compositionally biased region" description="Polar residues" evidence="1">
    <location>
        <begin position="135"/>
        <end position="146"/>
    </location>
</feature>
<proteinExistence type="predicted"/>
<feature type="region of interest" description="Disordered" evidence="1">
    <location>
        <begin position="688"/>
        <end position="879"/>
    </location>
</feature>
<evidence type="ECO:0000313" key="3">
    <source>
        <dbReference type="Proteomes" id="UP000481861"/>
    </source>
</evidence>
<feature type="compositionally biased region" description="Polar residues" evidence="1">
    <location>
        <begin position="598"/>
        <end position="614"/>
    </location>
</feature>
<feature type="compositionally biased region" description="Low complexity" evidence="1">
    <location>
        <begin position="572"/>
        <end position="589"/>
    </location>
</feature>
<feature type="compositionally biased region" description="Polar residues" evidence="1">
    <location>
        <begin position="168"/>
        <end position="189"/>
    </location>
</feature>
<feature type="compositionally biased region" description="Acidic residues" evidence="1">
    <location>
        <begin position="551"/>
        <end position="571"/>
    </location>
</feature>
<feature type="compositionally biased region" description="Low complexity" evidence="1">
    <location>
        <begin position="802"/>
        <end position="818"/>
    </location>
</feature>
<feature type="compositionally biased region" description="Low complexity" evidence="1">
    <location>
        <begin position="698"/>
        <end position="716"/>
    </location>
</feature>
<feature type="compositionally biased region" description="Pro residues" evidence="1">
    <location>
        <begin position="761"/>
        <end position="790"/>
    </location>
</feature>
<dbReference type="Proteomes" id="UP000481861">
    <property type="component" value="Unassembled WGS sequence"/>
</dbReference>
<keyword evidence="3" id="KW-1185">Reference proteome</keyword>
<feature type="compositionally biased region" description="Polar residues" evidence="1">
    <location>
        <begin position="452"/>
        <end position="468"/>
    </location>
</feature>
<feature type="region of interest" description="Disordered" evidence="1">
    <location>
        <begin position="1"/>
        <end position="325"/>
    </location>
</feature>
<reference evidence="2 3" key="1">
    <citation type="submission" date="2020-01" db="EMBL/GenBank/DDBJ databases">
        <authorList>
            <consortium name="DOE Joint Genome Institute"/>
            <person name="Haridas S."/>
            <person name="Albert R."/>
            <person name="Binder M."/>
            <person name="Bloem J."/>
            <person name="Labutti K."/>
            <person name="Salamov A."/>
            <person name="Andreopoulos B."/>
            <person name="Baker S.E."/>
            <person name="Barry K."/>
            <person name="Bills G."/>
            <person name="Bluhm B.H."/>
            <person name="Cannon C."/>
            <person name="Castanera R."/>
            <person name="Culley D.E."/>
            <person name="Daum C."/>
            <person name="Ezra D."/>
            <person name="Gonzalez J.B."/>
            <person name="Henrissat B."/>
            <person name="Kuo A."/>
            <person name="Liang C."/>
            <person name="Lipzen A."/>
            <person name="Lutzoni F."/>
            <person name="Magnuson J."/>
            <person name="Mondo S."/>
            <person name="Nolan M."/>
            <person name="Ohm R."/>
            <person name="Pangilinan J."/>
            <person name="Park H.-J.H."/>
            <person name="Ramirez L."/>
            <person name="Alfaro M."/>
            <person name="Sun H."/>
            <person name="Tritt A."/>
            <person name="Yoshinaga Y."/>
            <person name="Zwiers L.-H.L."/>
            <person name="Turgeon B.G."/>
            <person name="Goodwin S.B."/>
            <person name="Spatafora J.W."/>
            <person name="Crous P.W."/>
            <person name="Grigoriev I.V."/>
        </authorList>
    </citation>
    <scope>NUCLEOTIDE SEQUENCE [LARGE SCALE GENOMIC DNA]</scope>
    <source>
        <strain evidence="2 3">CBS 611.86</strain>
    </source>
</reference>
<dbReference type="OrthoDB" id="3941134at2759"/>
<comment type="caution">
    <text evidence="2">The sequence shown here is derived from an EMBL/GenBank/DDBJ whole genome shotgun (WGS) entry which is preliminary data.</text>
</comment>
<dbReference type="EMBL" id="JAADJZ010000012">
    <property type="protein sequence ID" value="KAF2871132.1"/>
    <property type="molecule type" value="Genomic_DNA"/>
</dbReference>
<feature type="region of interest" description="Disordered" evidence="1">
    <location>
        <begin position="544"/>
        <end position="628"/>
    </location>
</feature>